<dbReference type="SMART" id="SM01178">
    <property type="entry name" value="DUF4217"/>
    <property type="match status" value="1"/>
</dbReference>
<keyword evidence="8 10" id="KW-0694">RNA-binding</keyword>
<feature type="compositionally biased region" description="Basic and acidic residues" evidence="11">
    <location>
        <begin position="525"/>
        <end position="549"/>
    </location>
</feature>
<comment type="caution">
    <text evidence="14">The sequence shown here is derived from an EMBL/GenBank/DDBJ whole genome shotgun (WGS) entry which is preliminary data.</text>
</comment>
<feature type="compositionally biased region" description="Basic and acidic residues" evidence="11">
    <location>
        <begin position="706"/>
        <end position="717"/>
    </location>
</feature>
<dbReference type="EMBL" id="MU853636">
    <property type="protein sequence ID" value="KAK4140257.1"/>
    <property type="molecule type" value="Genomic_DNA"/>
</dbReference>
<dbReference type="InterPro" id="IPR014001">
    <property type="entry name" value="Helicase_ATP-bd"/>
</dbReference>
<gene>
    <name evidence="14" type="ORF">C8A04DRAFT_40049</name>
</gene>
<feature type="region of interest" description="Disordered" evidence="11">
    <location>
        <begin position="510"/>
        <end position="576"/>
    </location>
</feature>
<evidence type="ECO:0000256" key="10">
    <source>
        <dbReference type="RuleBase" id="RU365068"/>
    </source>
</evidence>
<dbReference type="InterPro" id="IPR000629">
    <property type="entry name" value="RNA-helicase_DEAD-box_CS"/>
</dbReference>
<evidence type="ECO:0000256" key="2">
    <source>
        <dbReference type="ARBA" id="ARBA00022517"/>
    </source>
</evidence>
<dbReference type="PANTHER" id="PTHR24031">
    <property type="entry name" value="RNA HELICASE"/>
    <property type="match status" value="1"/>
</dbReference>
<dbReference type="Pfam" id="PF13959">
    <property type="entry name" value="CTE_SPB4"/>
    <property type="match status" value="1"/>
</dbReference>
<feature type="domain" description="Helicase ATP-binding" evidence="12">
    <location>
        <begin position="84"/>
        <end position="258"/>
    </location>
</feature>
<dbReference type="SMART" id="SM00490">
    <property type="entry name" value="HELICc"/>
    <property type="match status" value="1"/>
</dbReference>
<keyword evidence="15" id="KW-1185">Reference proteome</keyword>
<keyword evidence="7 10" id="KW-0067">ATP-binding</keyword>
<evidence type="ECO:0000256" key="4">
    <source>
        <dbReference type="ARBA" id="ARBA00022741"/>
    </source>
</evidence>
<dbReference type="GO" id="GO:0006364">
    <property type="term" value="P:rRNA processing"/>
    <property type="evidence" value="ECO:0007669"/>
    <property type="project" value="UniProtKB-KW"/>
</dbReference>
<dbReference type="EC" id="3.6.4.13" evidence="10"/>
<dbReference type="InterPro" id="IPR011545">
    <property type="entry name" value="DEAD/DEAH_box_helicase_dom"/>
</dbReference>
<dbReference type="RefSeq" id="XP_062633628.1">
    <property type="nucleotide sequence ID" value="XM_062784803.1"/>
</dbReference>
<comment type="catalytic activity">
    <reaction evidence="10">
        <text>ATP + H2O = ADP + phosphate + H(+)</text>
        <dbReference type="Rhea" id="RHEA:13065"/>
        <dbReference type="ChEBI" id="CHEBI:15377"/>
        <dbReference type="ChEBI" id="CHEBI:15378"/>
        <dbReference type="ChEBI" id="CHEBI:30616"/>
        <dbReference type="ChEBI" id="CHEBI:43474"/>
        <dbReference type="ChEBI" id="CHEBI:456216"/>
        <dbReference type="EC" id="3.6.4.13"/>
    </reaction>
</comment>
<evidence type="ECO:0000256" key="3">
    <source>
        <dbReference type="ARBA" id="ARBA00022552"/>
    </source>
</evidence>
<dbReference type="SUPFAM" id="SSF52540">
    <property type="entry name" value="P-loop containing nucleoside triphosphate hydrolases"/>
    <property type="match status" value="1"/>
</dbReference>
<comment type="subcellular location">
    <subcellularLocation>
        <location evidence="1">Nucleus</location>
        <location evidence="1">Nucleolus</location>
    </subcellularLocation>
</comment>
<comment type="function">
    <text evidence="10">RNA helicase.</text>
</comment>
<evidence type="ECO:0000259" key="12">
    <source>
        <dbReference type="PROSITE" id="PS51192"/>
    </source>
</evidence>
<protein>
    <recommendedName>
        <fullName evidence="10">ATP-dependent RNA helicase</fullName>
        <ecNumber evidence="10">3.6.4.13</ecNumber>
    </recommendedName>
</protein>
<keyword evidence="6 10" id="KW-0347">Helicase</keyword>
<evidence type="ECO:0000313" key="15">
    <source>
        <dbReference type="Proteomes" id="UP001302676"/>
    </source>
</evidence>
<feature type="region of interest" description="Disordered" evidence="11">
    <location>
        <begin position="683"/>
        <end position="809"/>
    </location>
</feature>
<evidence type="ECO:0000313" key="14">
    <source>
        <dbReference type="EMBL" id="KAK4140257.1"/>
    </source>
</evidence>
<dbReference type="SMART" id="SM00487">
    <property type="entry name" value="DEXDc"/>
    <property type="match status" value="1"/>
</dbReference>
<feature type="compositionally biased region" description="Basic and acidic residues" evidence="11">
    <location>
        <begin position="17"/>
        <end position="43"/>
    </location>
</feature>
<evidence type="ECO:0000256" key="9">
    <source>
        <dbReference type="ARBA" id="ARBA00023242"/>
    </source>
</evidence>
<keyword evidence="3" id="KW-0698">rRNA processing</keyword>
<name>A0AAN6ZJ15_9PEZI</name>
<dbReference type="PROSITE" id="PS00039">
    <property type="entry name" value="DEAD_ATP_HELICASE"/>
    <property type="match status" value="1"/>
</dbReference>
<sequence>MATGGSKSGLAHRNKSTPKDAEAKSLKRKRGQDDLGKLKEAVDQLDPKSPDIKNFTDLPVCEATASGLRASHFEVLTDVQRAAIPLALKGNDVLGAAKTGSGKTLAFLVPVLEKLYHAKWTEYDGLGALIISPTRELAVQIFEVLRKIGRNHYFSAGLVIGGKSLKEEAERLGRMNILVCTPGRMLQHLDQTAGFDVDNLQILVLDEADRIMDMGFQPAVDALVDHLPKTRQTLLFSATQSKRVSDLARLSLKDPEYVSAHEAAASATPATLQQSYIVTPLEEKLDTLWGFLRTNLKSKIIVFLSSGKQVRFIFESFKRMQPGIPLLHLHGRQKQVARMEITSRFSSAKYGCLFATDVVARGVDFPAVDWVIQADCPEDADTYIHRVGRTARYQSKGRAVLFLEPSEEEGFLKRLEHKKVPIQKVNVRENKKKSIKNELQSYNFQSVDLKYLGQKAFISYTRSIYLQKDKEIFKFKELDLDAFAESLGLPGTPQIKFQKGEDIKRLKNASRAALSSDSESDFDADGNKREKKDKDQVRTKYQKMAERQNQDVLSSHYRKLVDGDTTGTPDANEDDDEADFLSVKRVLADDAQLDAAAGIDNPATTTIEPRVVKLGNSELIIDSNRREKLLKSKKKLAKYMERGNKLVFDDDGVGRPLYELQGEDDFAQEGSADALRTQFVAAETEKVKEADVQDKQVAKQRKREKRDRAKAREREEAQMEAEDGEGMGPQIGGDGDDGEDPLALLRSLPIAGGGGRDDSDGDSDGGEREPPMKKAKKWLQDDSEQEEKERKSKKSKKGGKRVIEMAEEPDNLEDLEALAAGLLED</sequence>
<dbReference type="InterPro" id="IPR027417">
    <property type="entry name" value="P-loop_NTPase"/>
</dbReference>
<feature type="domain" description="Helicase C-terminal" evidence="13">
    <location>
        <begin position="271"/>
        <end position="439"/>
    </location>
</feature>
<dbReference type="GeneID" id="87821416"/>
<dbReference type="Pfam" id="PF00271">
    <property type="entry name" value="Helicase_C"/>
    <property type="match status" value="1"/>
</dbReference>
<dbReference type="Pfam" id="PF00270">
    <property type="entry name" value="DEAD"/>
    <property type="match status" value="1"/>
</dbReference>
<dbReference type="PROSITE" id="PS51192">
    <property type="entry name" value="HELICASE_ATP_BIND_1"/>
    <property type="match status" value="1"/>
</dbReference>
<dbReference type="GO" id="GO:0003724">
    <property type="term" value="F:RNA helicase activity"/>
    <property type="evidence" value="ECO:0007669"/>
    <property type="project" value="UniProtKB-EC"/>
</dbReference>
<feature type="region of interest" description="Disordered" evidence="11">
    <location>
        <begin position="1"/>
        <end position="43"/>
    </location>
</feature>
<keyword evidence="2" id="KW-0690">Ribosome biogenesis</keyword>
<evidence type="ECO:0000256" key="8">
    <source>
        <dbReference type="ARBA" id="ARBA00022884"/>
    </source>
</evidence>
<dbReference type="CDD" id="cd17941">
    <property type="entry name" value="DEADc_DDX10"/>
    <property type="match status" value="1"/>
</dbReference>
<dbReference type="CDD" id="cd18787">
    <property type="entry name" value="SF2_C_DEAD"/>
    <property type="match status" value="1"/>
</dbReference>
<dbReference type="InterPro" id="IPR001650">
    <property type="entry name" value="Helicase_C-like"/>
</dbReference>
<dbReference type="Gene3D" id="3.40.50.300">
    <property type="entry name" value="P-loop containing nucleotide triphosphate hydrolases"/>
    <property type="match status" value="2"/>
</dbReference>
<keyword evidence="5 10" id="KW-0378">Hydrolase</keyword>
<keyword evidence="9" id="KW-0539">Nucleus</keyword>
<dbReference type="InterPro" id="IPR025313">
    <property type="entry name" value="SPB4-like_CTE"/>
</dbReference>
<dbReference type="PROSITE" id="PS51194">
    <property type="entry name" value="HELICASE_CTER"/>
    <property type="match status" value="1"/>
</dbReference>
<organism evidence="14 15">
    <name type="scientific">Dichotomopilus funicola</name>
    <dbReference type="NCBI Taxonomy" id="1934379"/>
    <lineage>
        <taxon>Eukaryota</taxon>
        <taxon>Fungi</taxon>
        <taxon>Dikarya</taxon>
        <taxon>Ascomycota</taxon>
        <taxon>Pezizomycotina</taxon>
        <taxon>Sordariomycetes</taxon>
        <taxon>Sordariomycetidae</taxon>
        <taxon>Sordariales</taxon>
        <taxon>Chaetomiaceae</taxon>
        <taxon>Dichotomopilus</taxon>
    </lineage>
</organism>
<evidence type="ECO:0000256" key="7">
    <source>
        <dbReference type="ARBA" id="ARBA00022840"/>
    </source>
</evidence>
<evidence type="ECO:0000256" key="11">
    <source>
        <dbReference type="SAM" id="MobiDB-lite"/>
    </source>
</evidence>
<accession>A0AAN6ZJ15</accession>
<proteinExistence type="inferred from homology"/>
<evidence type="ECO:0000256" key="1">
    <source>
        <dbReference type="ARBA" id="ARBA00004604"/>
    </source>
</evidence>
<reference evidence="14" key="1">
    <citation type="journal article" date="2023" name="Mol. Phylogenet. Evol.">
        <title>Genome-scale phylogeny and comparative genomics of the fungal order Sordariales.</title>
        <authorList>
            <person name="Hensen N."/>
            <person name="Bonometti L."/>
            <person name="Westerberg I."/>
            <person name="Brannstrom I.O."/>
            <person name="Guillou S."/>
            <person name="Cros-Aarteil S."/>
            <person name="Calhoun S."/>
            <person name="Haridas S."/>
            <person name="Kuo A."/>
            <person name="Mondo S."/>
            <person name="Pangilinan J."/>
            <person name="Riley R."/>
            <person name="LaButti K."/>
            <person name="Andreopoulos B."/>
            <person name="Lipzen A."/>
            <person name="Chen C."/>
            <person name="Yan M."/>
            <person name="Daum C."/>
            <person name="Ng V."/>
            <person name="Clum A."/>
            <person name="Steindorff A."/>
            <person name="Ohm R.A."/>
            <person name="Martin F."/>
            <person name="Silar P."/>
            <person name="Natvig D.O."/>
            <person name="Lalanne C."/>
            <person name="Gautier V."/>
            <person name="Ament-Velasquez S.L."/>
            <person name="Kruys A."/>
            <person name="Hutchinson M.I."/>
            <person name="Powell A.J."/>
            <person name="Barry K."/>
            <person name="Miller A.N."/>
            <person name="Grigoriev I.V."/>
            <person name="Debuchy R."/>
            <person name="Gladieux P."/>
            <person name="Hiltunen Thoren M."/>
            <person name="Johannesson H."/>
        </authorList>
    </citation>
    <scope>NUCLEOTIDE SEQUENCE</scope>
    <source>
        <strain evidence="14">CBS 141.50</strain>
    </source>
</reference>
<reference evidence="14" key="2">
    <citation type="submission" date="2023-05" db="EMBL/GenBank/DDBJ databases">
        <authorList>
            <consortium name="Lawrence Berkeley National Laboratory"/>
            <person name="Steindorff A."/>
            <person name="Hensen N."/>
            <person name="Bonometti L."/>
            <person name="Westerberg I."/>
            <person name="Brannstrom I.O."/>
            <person name="Guillou S."/>
            <person name="Cros-Aarteil S."/>
            <person name="Calhoun S."/>
            <person name="Haridas S."/>
            <person name="Kuo A."/>
            <person name="Mondo S."/>
            <person name="Pangilinan J."/>
            <person name="Riley R."/>
            <person name="Labutti K."/>
            <person name="Andreopoulos B."/>
            <person name="Lipzen A."/>
            <person name="Chen C."/>
            <person name="Yanf M."/>
            <person name="Daum C."/>
            <person name="Ng V."/>
            <person name="Clum A."/>
            <person name="Ohm R."/>
            <person name="Martin F."/>
            <person name="Silar P."/>
            <person name="Natvig D."/>
            <person name="Lalanne C."/>
            <person name="Gautier V."/>
            <person name="Ament-Velasquez S.L."/>
            <person name="Kruys A."/>
            <person name="Hutchinson M.I."/>
            <person name="Powell A.J."/>
            <person name="Barry K."/>
            <person name="Miller A.N."/>
            <person name="Grigoriev I.V."/>
            <person name="Debuchy R."/>
            <person name="Gladieux P."/>
            <person name="Thoren M.H."/>
            <person name="Johannesson H."/>
        </authorList>
    </citation>
    <scope>NUCLEOTIDE SEQUENCE</scope>
    <source>
        <strain evidence="14">CBS 141.50</strain>
    </source>
</reference>
<evidence type="ECO:0000256" key="5">
    <source>
        <dbReference type="ARBA" id="ARBA00022801"/>
    </source>
</evidence>
<comment type="domain">
    <text evidence="10">The Q motif is unique to and characteristic of the DEAD box family of RNA helicases and controls ATP binding and hydrolysis.</text>
</comment>
<feature type="compositionally biased region" description="Basic and acidic residues" evidence="11">
    <location>
        <begin position="683"/>
        <end position="697"/>
    </location>
</feature>
<dbReference type="GO" id="GO:0016787">
    <property type="term" value="F:hydrolase activity"/>
    <property type="evidence" value="ECO:0007669"/>
    <property type="project" value="UniProtKB-KW"/>
</dbReference>
<dbReference type="GO" id="GO:0005524">
    <property type="term" value="F:ATP binding"/>
    <property type="evidence" value="ECO:0007669"/>
    <property type="project" value="UniProtKB-UniRule"/>
</dbReference>
<keyword evidence="4 10" id="KW-0547">Nucleotide-binding</keyword>
<dbReference type="AlphaFoldDB" id="A0AAN6ZJ15"/>
<evidence type="ECO:0000259" key="13">
    <source>
        <dbReference type="PROSITE" id="PS51194"/>
    </source>
</evidence>
<dbReference type="GO" id="GO:0005730">
    <property type="term" value="C:nucleolus"/>
    <property type="evidence" value="ECO:0007669"/>
    <property type="project" value="UniProtKB-SubCell"/>
</dbReference>
<dbReference type="GO" id="GO:0003723">
    <property type="term" value="F:RNA binding"/>
    <property type="evidence" value="ECO:0007669"/>
    <property type="project" value="UniProtKB-UniRule"/>
</dbReference>
<dbReference type="Proteomes" id="UP001302676">
    <property type="component" value="Unassembled WGS sequence"/>
</dbReference>
<comment type="similarity">
    <text evidence="10">Belongs to the DEAD box helicase family.</text>
</comment>
<evidence type="ECO:0000256" key="6">
    <source>
        <dbReference type="ARBA" id="ARBA00022806"/>
    </source>
</evidence>
<feature type="compositionally biased region" description="Basic residues" evidence="11">
    <location>
        <begin position="791"/>
        <end position="800"/>
    </location>
</feature>